<dbReference type="EMBL" id="FOSR01000003">
    <property type="protein sequence ID" value="SFK49976.1"/>
    <property type="molecule type" value="Genomic_DNA"/>
</dbReference>
<evidence type="ECO:0000256" key="3">
    <source>
        <dbReference type="ARBA" id="ARBA00022679"/>
    </source>
</evidence>
<evidence type="ECO:0000256" key="1">
    <source>
        <dbReference type="ARBA" id="ARBA00004651"/>
    </source>
</evidence>
<dbReference type="GO" id="GO:0046872">
    <property type="term" value="F:metal ion binding"/>
    <property type="evidence" value="ECO:0007669"/>
    <property type="project" value="UniProtKB-KW"/>
</dbReference>
<dbReference type="PANTHER" id="PTHR22926:SF3">
    <property type="entry name" value="UNDECAPRENYL-PHOSPHATE ALPHA-N-ACETYLGLUCOSAMINYL 1-PHOSPHATE TRANSFERASE"/>
    <property type="match status" value="1"/>
</dbReference>
<feature type="transmembrane region" description="Helical" evidence="9">
    <location>
        <begin position="157"/>
        <end position="175"/>
    </location>
</feature>
<comment type="subcellular location">
    <subcellularLocation>
        <location evidence="1">Cell membrane</location>
        <topology evidence="1">Multi-pass membrane protein</topology>
    </subcellularLocation>
</comment>
<dbReference type="GO" id="GO:0044038">
    <property type="term" value="P:cell wall macromolecule biosynthetic process"/>
    <property type="evidence" value="ECO:0007669"/>
    <property type="project" value="TreeGrafter"/>
</dbReference>
<organism evidence="10 11">
    <name type="scientific">Rhodanobacter glycinis</name>
    <dbReference type="NCBI Taxonomy" id="582702"/>
    <lineage>
        <taxon>Bacteria</taxon>
        <taxon>Pseudomonadati</taxon>
        <taxon>Pseudomonadota</taxon>
        <taxon>Gammaproteobacteria</taxon>
        <taxon>Lysobacterales</taxon>
        <taxon>Rhodanobacteraceae</taxon>
        <taxon>Rhodanobacter</taxon>
    </lineage>
</organism>
<evidence type="ECO:0000256" key="4">
    <source>
        <dbReference type="ARBA" id="ARBA00022692"/>
    </source>
</evidence>
<sequence>MLDTRIVLACALAAGVSAIALFILANLAERLGLVDRPNKRKLHQGNIPLVGGLSVFIGMLVAALWFDGFSYFVKMLLATSAVLALLGALDDRYDLSVRARLLVQTAAILTVIGTTGVYIHSVGHLFGHELALGWLGVPFTVVAVIGLLNAFNMMDGIDGLAGSLSLVTIGAILLYSNAAQMHGPTALMLLTGCALLPYLAANLGLVGRKIFLGDAGSMVLGYLFAWTLIDFSQASPRHISPIDVLWCVALPVLDTIAVMYRRLRQGKSPFKPDRGHIHHILMGAGLSSRRTLVCLIALAATLAFCGSVTRMLGTEVSLLAFGTLLGVYVVMVTRIWLRQESRRRGLVGPPAANDADITSSGRNPMLPSTSQSPLHGGVQAE</sequence>
<dbReference type="GO" id="GO:0071555">
    <property type="term" value="P:cell wall organization"/>
    <property type="evidence" value="ECO:0007669"/>
    <property type="project" value="TreeGrafter"/>
</dbReference>
<gene>
    <name evidence="10" type="ORF">SAMN05192579_103213</name>
</gene>
<feature type="transmembrane region" description="Helical" evidence="9">
    <location>
        <begin position="47"/>
        <end position="65"/>
    </location>
</feature>
<dbReference type="AlphaFoldDB" id="A0A1I4A276"/>
<evidence type="ECO:0000256" key="7">
    <source>
        <dbReference type="PIRSR" id="PIRSR600715-1"/>
    </source>
</evidence>
<accession>A0A1I4A276</accession>
<dbReference type="Pfam" id="PF00953">
    <property type="entry name" value="Glycos_transf_4"/>
    <property type="match status" value="1"/>
</dbReference>
<feature type="transmembrane region" description="Helical" evidence="9">
    <location>
        <begin position="71"/>
        <end position="89"/>
    </location>
</feature>
<dbReference type="GO" id="GO:0016780">
    <property type="term" value="F:phosphotransferase activity, for other substituted phosphate groups"/>
    <property type="evidence" value="ECO:0007669"/>
    <property type="project" value="InterPro"/>
</dbReference>
<evidence type="ECO:0000256" key="5">
    <source>
        <dbReference type="ARBA" id="ARBA00022989"/>
    </source>
</evidence>
<evidence type="ECO:0000256" key="8">
    <source>
        <dbReference type="SAM" id="MobiDB-lite"/>
    </source>
</evidence>
<feature type="transmembrane region" description="Helical" evidence="9">
    <location>
        <begin position="241"/>
        <end position="260"/>
    </location>
</feature>
<keyword evidence="7" id="KW-0479">Metal-binding</keyword>
<evidence type="ECO:0000313" key="11">
    <source>
        <dbReference type="Proteomes" id="UP000198725"/>
    </source>
</evidence>
<evidence type="ECO:0000256" key="9">
    <source>
        <dbReference type="SAM" id="Phobius"/>
    </source>
</evidence>
<keyword evidence="3 10" id="KW-0808">Transferase</keyword>
<keyword evidence="11" id="KW-1185">Reference proteome</keyword>
<dbReference type="GO" id="GO:0009103">
    <property type="term" value="P:lipopolysaccharide biosynthetic process"/>
    <property type="evidence" value="ECO:0007669"/>
    <property type="project" value="TreeGrafter"/>
</dbReference>
<keyword evidence="4 9" id="KW-0812">Transmembrane</keyword>
<dbReference type="CDD" id="cd06853">
    <property type="entry name" value="GT_WecA_like"/>
    <property type="match status" value="1"/>
</dbReference>
<reference evidence="11" key="1">
    <citation type="submission" date="2016-10" db="EMBL/GenBank/DDBJ databases">
        <authorList>
            <person name="Varghese N."/>
            <person name="Submissions S."/>
        </authorList>
    </citation>
    <scope>NUCLEOTIDE SEQUENCE [LARGE SCALE GENOMIC DNA]</scope>
    <source>
        <strain evidence="11">MO64</strain>
    </source>
</reference>
<feature type="binding site" evidence="7">
    <location>
        <position position="152"/>
    </location>
    <ligand>
        <name>Mg(2+)</name>
        <dbReference type="ChEBI" id="CHEBI:18420"/>
    </ligand>
</feature>
<feature type="transmembrane region" description="Helical" evidence="9">
    <location>
        <begin position="131"/>
        <end position="150"/>
    </location>
</feature>
<keyword evidence="6 9" id="KW-0472">Membrane</keyword>
<feature type="transmembrane region" description="Helical" evidence="9">
    <location>
        <begin position="292"/>
        <end position="312"/>
    </location>
</feature>
<evidence type="ECO:0000313" key="10">
    <source>
        <dbReference type="EMBL" id="SFK49976.1"/>
    </source>
</evidence>
<feature type="transmembrane region" description="Helical" evidence="9">
    <location>
        <begin position="318"/>
        <end position="337"/>
    </location>
</feature>
<comment type="cofactor">
    <cofactor evidence="7">
        <name>Mg(2+)</name>
        <dbReference type="ChEBI" id="CHEBI:18420"/>
    </cofactor>
</comment>
<feature type="transmembrane region" description="Helical" evidence="9">
    <location>
        <begin position="181"/>
        <end position="199"/>
    </location>
</feature>
<feature type="transmembrane region" description="Helical" evidence="9">
    <location>
        <begin position="101"/>
        <end position="119"/>
    </location>
</feature>
<proteinExistence type="predicted"/>
<feature type="binding site" evidence="7">
    <location>
        <position position="214"/>
    </location>
    <ligand>
        <name>Mg(2+)</name>
        <dbReference type="ChEBI" id="CHEBI:18420"/>
    </ligand>
</feature>
<protein>
    <submittedName>
        <fullName evidence="10">UDP-GlcNAc:undecaprenyl-phosphate GlcNAc-1-phosphate transferase</fullName>
    </submittedName>
</protein>
<keyword evidence="2" id="KW-1003">Cell membrane</keyword>
<feature type="transmembrane region" description="Helical" evidence="9">
    <location>
        <begin position="6"/>
        <end position="27"/>
    </location>
</feature>
<dbReference type="PANTHER" id="PTHR22926">
    <property type="entry name" value="PHOSPHO-N-ACETYLMURAMOYL-PENTAPEPTIDE-TRANSFERASE"/>
    <property type="match status" value="1"/>
</dbReference>
<feature type="transmembrane region" description="Helical" evidence="9">
    <location>
        <begin position="211"/>
        <end position="229"/>
    </location>
</feature>
<dbReference type="GO" id="GO:0005886">
    <property type="term" value="C:plasma membrane"/>
    <property type="evidence" value="ECO:0007669"/>
    <property type="project" value="UniProtKB-SubCell"/>
</dbReference>
<name>A0A1I4A276_9GAMM</name>
<keyword evidence="7" id="KW-0460">Magnesium</keyword>
<feature type="compositionally biased region" description="Polar residues" evidence="8">
    <location>
        <begin position="356"/>
        <end position="373"/>
    </location>
</feature>
<dbReference type="Proteomes" id="UP000198725">
    <property type="component" value="Unassembled WGS sequence"/>
</dbReference>
<evidence type="ECO:0000256" key="2">
    <source>
        <dbReference type="ARBA" id="ARBA00022475"/>
    </source>
</evidence>
<keyword evidence="5 9" id="KW-1133">Transmembrane helix</keyword>
<feature type="region of interest" description="Disordered" evidence="8">
    <location>
        <begin position="347"/>
        <end position="381"/>
    </location>
</feature>
<evidence type="ECO:0000256" key="6">
    <source>
        <dbReference type="ARBA" id="ARBA00023136"/>
    </source>
</evidence>
<dbReference type="InterPro" id="IPR000715">
    <property type="entry name" value="Glycosyl_transferase_4"/>
</dbReference>